<keyword evidence="9" id="KW-1185">Reference proteome</keyword>
<dbReference type="GO" id="GO:0009252">
    <property type="term" value="P:peptidoglycan biosynthetic process"/>
    <property type="evidence" value="ECO:0007669"/>
    <property type="project" value="UniProtKB-UniRule"/>
</dbReference>
<dbReference type="PANTHER" id="PTHR30518:SF2">
    <property type="entry name" value="ENDOLYTIC MUREIN TRANSGLYCOSYLASE"/>
    <property type="match status" value="1"/>
</dbReference>
<keyword evidence="6 7" id="KW-0961">Cell wall biogenesis/degradation</keyword>
<dbReference type="Proteomes" id="UP000664654">
    <property type="component" value="Unassembled WGS sequence"/>
</dbReference>
<dbReference type="HAMAP" id="MF_02065">
    <property type="entry name" value="MltG"/>
    <property type="match status" value="1"/>
</dbReference>
<dbReference type="GO" id="GO:0071555">
    <property type="term" value="P:cell wall organization"/>
    <property type="evidence" value="ECO:0007669"/>
    <property type="project" value="UniProtKB-KW"/>
</dbReference>
<evidence type="ECO:0000256" key="1">
    <source>
        <dbReference type="ARBA" id="ARBA00022475"/>
    </source>
</evidence>
<protein>
    <recommendedName>
        <fullName evidence="7">Endolytic murein transglycosylase</fullName>
        <ecNumber evidence="7">4.2.2.29</ecNumber>
    </recommendedName>
    <alternativeName>
        <fullName evidence="7">Peptidoglycan lytic transglycosylase</fullName>
    </alternativeName>
    <alternativeName>
        <fullName evidence="7">Peptidoglycan polymerization terminase</fullName>
    </alternativeName>
</protein>
<dbReference type="CDD" id="cd08010">
    <property type="entry name" value="MltG_like"/>
    <property type="match status" value="1"/>
</dbReference>
<comment type="caution">
    <text evidence="8">The sequence shown here is derived from an EMBL/GenBank/DDBJ whole genome shotgun (WGS) entry which is preliminary data.</text>
</comment>
<evidence type="ECO:0000256" key="5">
    <source>
        <dbReference type="ARBA" id="ARBA00023239"/>
    </source>
</evidence>
<keyword evidence="5 7" id="KW-0456">Lyase</keyword>
<comment type="function">
    <text evidence="7">Functions as a peptidoglycan terminase that cleaves nascent peptidoglycan strands endolytically to terminate their elongation.</text>
</comment>
<dbReference type="NCBIfam" id="TIGR00247">
    <property type="entry name" value="endolytic transglycosylase MltG"/>
    <property type="match status" value="1"/>
</dbReference>
<gene>
    <name evidence="7 8" type="primary">mltG</name>
    <name evidence="8" type="ORF">J0A66_04495</name>
</gene>
<dbReference type="Pfam" id="PF02618">
    <property type="entry name" value="YceG"/>
    <property type="match status" value="1"/>
</dbReference>
<comment type="catalytic activity">
    <reaction evidence="7">
        <text>a peptidoglycan chain = a peptidoglycan chain with N-acetyl-1,6-anhydromuramyl-[peptide] at the reducing end + a peptidoglycan chain with N-acetylglucosamine at the non-reducing end.</text>
        <dbReference type="EC" id="4.2.2.29"/>
    </reaction>
</comment>
<organism evidence="8 9">
    <name type="scientific">Bowmanella dokdonensis</name>
    <dbReference type="NCBI Taxonomy" id="751969"/>
    <lineage>
        <taxon>Bacteria</taxon>
        <taxon>Pseudomonadati</taxon>
        <taxon>Pseudomonadota</taxon>
        <taxon>Gammaproteobacteria</taxon>
        <taxon>Alteromonadales</taxon>
        <taxon>Alteromonadaceae</taxon>
        <taxon>Bowmanella</taxon>
    </lineage>
</organism>
<dbReference type="GO" id="GO:0005886">
    <property type="term" value="C:plasma membrane"/>
    <property type="evidence" value="ECO:0007669"/>
    <property type="project" value="UniProtKB-UniRule"/>
</dbReference>
<comment type="similarity">
    <text evidence="7">Belongs to the transglycosylase MltG family.</text>
</comment>
<feature type="site" description="Important for catalytic activity" evidence="7">
    <location>
        <position position="206"/>
    </location>
</feature>
<evidence type="ECO:0000256" key="2">
    <source>
        <dbReference type="ARBA" id="ARBA00022692"/>
    </source>
</evidence>
<keyword evidence="1 7" id="KW-1003">Cell membrane</keyword>
<name>A0A939DKY9_9ALTE</name>
<reference evidence="8" key="1">
    <citation type="submission" date="2021-03" db="EMBL/GenBank/DDBJ databases">
        <title>novel species isolated from a fishpond in China.</title>
        <authorList>
            <person name="Lu H."/>
            <person name="Cai Z."/>
        </authorList>
    </citation>
    <scope>NUCLEOTIDE SEQUENCE</scope>
    <source>
        <strain evidence="8">JCM 30855</strain>
    </source>
</reference>
<dbReference type="AlphaFoldDB" id="A0A939DKY9"/>
<dbReference type="Gene3D" id="3.30.160.60">
    <property type="entry name" value="Classic Zinc Finger"/>
    <property type="match status" value="2"/>
</dbReference>
<evidence type="ECO:0000256" key="4">
    <source>
        <dbReference type="ARBA" id="ARBA00023136"/>
    </source>
</evidence>
<keyword evidence="3 7" id="KW-1133">Transmembrane helix</keyword>
<keyword evidence="7" id="KW-0997">Cell inner membrane</keyword>
<evidence type="ECO:0000256" key="6">
    <source>
        <dbReference type="ARBA" id="ARBA00023316"/>
    </source>
</evidence>
<evidence type="ECO:0000313" key="9">
    <source>
        <dbReference type="Proteomes" id="UP000664654"/>
    </source>
</evidence>
<evidence type="ECO:0000256" key="3">
    <source>
        <dbReference type="ARBA" id="ARBA00022989"/>
    </source>
</evidence>
<dbReference type="EMBL" id="JAFKCV010000002">
    <property type="protein sequence ID" value="MBN7824480.1"/>
    <property type="molecule type" value="Genomic_DNA"/>
</dbReference>
<dbReference type="EC" id="4.2.2.29" evidence="7"/>
<accession>A0A939DKY9</accession>
<sequence length="322" mass="36420">MAGLLVMLIAGYGSYRYWTFQVEQPLALTGATLFTLEKGQYAHHFLHKLQQQGLIDSQWPGKVLLRLSPGLSDVKAGTYEFRPGMSLRDTLSLLSSGREKLFEIRLVEGLRWQDWRAQMQAHPYLRADSLNDDFVAYLAPPGESLEGWLMPDTYHFTAGTNAEIIVVQAYERMQTFLQEKWQQRKVGLPYENPYEALILASIVEKETGLAEERPRIAAVFVNRLERNMRLQTDPTVIYGMGEAFDGNIRRGDLKTPTPYNTYVIKGLPPTPISMVSGAAIDAVLNPLDTDELYFVSRNDGSHVFSSSLADHNAAVRQYQLKK</sequence>
<proteinExistence type="inferred from homology"/>
<dbReference type="GO" id="GO:0008932">
    <property type="term" value="F:lytic endotransglycosylase activity"/>
    <property type="evidence" value="ECO:0007669"/>
    <property type="project" value="UniProtKB-UniRule"/>
</dbReference>
<keyword evidence="4 7" id="KW-0472">Membrane</keyword>
<dbReference type="PANTHER" id="PTHR30518">
    <property type="entry name" value="ENDOLYTIC MUREIN TRANSGLYCOSYLASE"/>
    <property type="match status" value="1"/>
</dbReference>
<dbReference type="InterPro" id="IPR003770">
    <property type="entry name" value="MLTG-like"/>
</dbReference>
<keyword evidence="2 7" id="KW-0812">Transmembrane</keyword>
<evidence type="ECO:0000313" key="8">
    <source>
        <dbReference type="EMBL" id="MBN7824480.1"/>
    </source>
</evidence>
<evidence type="ECO:0000256" key="7">
    <source>
        <dbReference type="HAMAP-Rule" id="MF_02065"/>
    </source>
</evidence>